<gene>
    <name evidence="9" type="ORF">UA74_13210</name>
</gene>
<dbReference type="PANTHER" id="PTHR30106:SF2">
    <property type="entry name" value="UPF0324 INNER MEMBRANE PROTEIN YEIH"/>
    <property type="match status" value="1"/>
</dbReference>
<feature type="transmembrane region" description="Helical" evidence="8">
    <location>
        <begin position="221"/>
        <end position="239"/>
    </location>
</feature>
<evidence type="ECO:0000256" key="6">
    <source>
        <dbReference type="ARBA" id="ARBA00023136"/>
    </source>
</evidence>
<dbReference type="Pfam" id="PF03601">
    <property type="entry name" value="Cons_hypoth698"/>
    <property type="match status" value="1"/>
</dbReference>
<evidence type="ECO:0000313" key="9">
    <source>
        <dbReference type="EMBL" id="APU14700.1"/>
    </source>
</evidence>
<feature type="compositionally biased region" description="Basic and acidic residues" evidence="7">
    <location>
        <begin position="78"/>
        <end position="89"/>
    </location>
</feature>
<name>A0AAC9LD87_9PSEU</name>
<proteinExistence type="inferred from homology"/>
<sequence length="457" mass="44873">MDAGRARPASDSWDCAGGAGSADGEACLAACDAGAGCSPAALGADSVAVGTAASACNRGAVTETTRPVAGGPHPTGSDAERPSADRPTADAEACGESTVGVSTAAGDPSSDACDIGAPPTDPRPSTVAASSSRLAPARLVPGLVVVAVAVGLAAVLHAAIPSVGLVTAALLLGVLAGNLPLLPAAASVGVTWATRRLLRAGVVLLGLGLSIPQLLGVGPGVLLAVLLTVAGTFVVTVWLGRLLGLSRGLSLCVGTGFAVCGASAVAAVEGVIRREERDVVTAIALVTLYGSLAVAALPLAGGALGLDEQHLGRWIGLSVHEVAQVVAAAAPAGEEAVTSAVVVKLSRVVLLAPLIAAISVVERRRRPTTGTRPPLIPLFVAGFLASVALRSSGLLPDVVLAQAATLTTVLLAAALFGLGTTVRLAALRRTGPRALLLGLASTLVVTGLAWSTLWALG</sequence>
<feature type="transmembrane region" description="Helical" evidence="8">
    <location>
        <begin position="197"/>
        <end position="215"/>
    </location>
</feature>
<keyword evidence="10" id="KW-1185">Reference proteome</keyword>
<feature type="transmembrane region" description="Helical" evidence="8">
    <location>
        <begin position="251"/>
        <end position="273"/>
    </location>
</feature>
<accession>A0AAC9LD87</accession>
<dbReference type="PANTHER" id="PTHR30106">
    <property type="entry name" value="INNER MEMBRANE PROTEIN YEIH-RELATED"/>
    <property type="match status" value="1"/>
</dbReference>
<feature type="transmembrane region" description="Helical" evidence="8">
    <location>
        <begin position="434"/>
        <end position="456"/>
    </location>
</feature>
<evidence type="ECO:0000256" key="2">
    <source>
        <dbReference type="ARBA" id="ARBA00007977"/>
    </source>
</evidence>
<dbReference type="Proteomes" id="UP000185511">
    <property type="component" value="Chromosome"/>
</dbReference>
<comment type="subcellular location">
    <subcellularLocation>
        <location evidence="1">Cell membrane</location>
        <topology evidence="1">Multi-pass membrane protein</topology>
    </subcellularLocation>
</comment>
<evidence type="ECO:0000256" key="8">
    <source>
        <dbReference type="SAM" id="Phobius"/>
    </source>
</evidence>
<organism evidence="9 10">
    <name type="scientific">Actinoalloteichus fjordicus</name>
    <dbReference type="NCBI Taxonomy" id="1612552"/>
    <lineage>
        <taxon>Bacteria</taxon>
        <taxon>Bacillati</taxon>
        <taxon>Actinomycetota</taxon>
        <taxon>Actinomycetes</taxon>
        <taxon>Pseudonocardiales</taxon>
        <taxon>Pseudonocardiaceae</taxon>
        <taxon>Actinoalloteichus</taxon>
    </lineage>
</organism>
<evidence type="ECO:0000256" key="3">
    <source>
        <dbReference type="ARBA" id="ARBA00022475"/>
    </source>
</evidence>
<dbReference type="KEGG" id="acad:UA74_13210"/>
<evidence type="ECO:0000256" key="7">
    <source>
        <dbReference type="SAM" id="MobiDB-lite"/>
    </source>
</evidence>
<protein>
    <submittedName>
        <fullName evidence="9">Membrane protein</fullName>
    </submittedName>
</protein>
<dbReference type="GO" id="GO:0005886">
    <property type="term" value="C:plasma membrane"/>
    <property type="evidence" value="ECO:0007669"/>
    <property type="project" value="UniProtKB-SubCell"/>
</dbReference>
<feature type="transmembrane region" description="Helical" evidence="8">
    <location>
        <begin position="399"/>
        <end position="422"/>
    </location>
</feature>
<keyword evidence="5 8" id="KW-1133">Transmembrane helix</keyword>
<feature type="region of interest" description="Disordered" evidence="7">
    <location>
        <begin position="63"/>
        <end position="129"/>
    </location>
</feature>
<feature type="transmembrane region" description="Helical" evidence="8">
    <location>
        <begin position="373"/>
        <end position="393"/>
    </location>
</feature>
<dbReference type="EMBL" id="CP016076">
    <property type="protein sequence ID" value="APU14700.1"/>
    <property type="molecule type" value="Genomic_DNA"/>
</dbReference>
<feature type="transmembrane region" description="Helical" evidence="8">
    <location>
        <begin position="166"/>
        <end position="185"/>
    </location>
</feature>
<comment type="similarity">
    <text evidence="2">Belongs to the UPF0324 family.</text>
</comment>
<feature type="transmembrane region" description="Helical" evidence="8">
    <location>
        <begin position="279"/>
        <end position="299"/>
    </location>
</feature>
<evidence type="ECO:0000256" key="4">
    <source>
        <dbReference type="ARBA" id="ARBA00022692"/>
    </source>
</evidence>
<keyword evidence="4 8" id="KW-0812">Transmembrane</keyword>
<dbReference type="InterPro" id="IPR018383">
    <property type="entry name" value="UPF0324_pro"/>
</dbReference>
<reference evidence="10" key="1">
    <citation type="submission" date="2016-06" db="EMBL/GenBank/DDBJ databases">
        <title>Complete genome sequence of Actinoalloteichus fjordicus DSM 46855 (=ADI127-17), type strain of the new species Actinoalloteichus fjordicus.</title>
        <authorList>
            <person name="Ruckert C."/>
            <person name="Nouioui I."/>
            <person name="Willmese J."/>
            <person name="van Wezel G."/>
            <person name="Klenk H.-P."/>
            <person name="Kalinowski J."/>
            <person name="Zotchev S.B."/>
        </authorList>
    </citation>
    <scope>NUCLEOTIDE SEQUENCE [LARGE SCALE GENOMIC DNA]</scope>
    <source>
        <strain evidence="10">ADI127-7</strain>
    </source>
</reference>
<keyword evidence="6 8" id="KW-0472">Membrane</keyword>
<evidence type="ECO:0000313" key="10">
    <source>
        <dbReference type="Proteomes" id="UP000185511"/>
    </source>
</evidence>
<evidence type="ECO:0000256" key="1">
    <source>
        <dbReference type="ARBA" id="ARBA00004651"/>
    </source>
</evidence>
<feature type="region of interest" description="Disordered" evidence="7">
    <location>
        <begin position="1"/>
        <end position="20"/>
    </location>
</feature>
<keyword evidence="3" id="KW-1003">Cell membrane</keyword>
<dbReference type="AlphaFoldDB" id="A0AAC9LD87"/>
<feature type="transmembrane region" description="Helical" evidence="8">
    <location>
        <begin position="139"/>
        <end position="160"/>
    </location>
</feature>
<evidence type="ECO:0000256" key="5">
    <source>
        <dbReference type="ARBA" id="ARBA00022989"/>
    </source>
</evidence>